<accession>A0A9W7SK38</accession>
<dbReference type="PANTHER" id="PTHR24305">
    <property type="entry name" value="CYTOCHROME P450"/>
    <property type="match status" value="1"/>
</dbReference>
<reference evidence="1 2" key="1">
    <citation type="journal article" date="2018" name="IMA Fungus">
        <title>IMA Genome-F 10: Nine draft genome sequences of Claviceps purpurea s.lat., including C. arundinis, C. humidiphila, and C. cf. spartinae, pseudomolecules for the pitch canker pathogen Fusarium circinatum, draft genome of Davidsoniella eucalypti, Grosmannia galeiformis, Quambalaria eucalypti, and Teratosphaeria destructans.</title>
        <authorList>
            <person name="Wingfield B.D."/>
            <person name="Liu M."/>
            <person name="Nguyen H.D."/>
            <person name="Lane F.A."/>
            <person name="Morgan S.W."/>
            <person name="De Vos L."/>
            <person name="Wilken P.M."/>
            <person name="Duong T.A."/>
            <person name="Aylward J."/>
            <person name="Coetzee M.P."/>
            <person name="Dadej K."/>
            <person name="De Beer Z.W."/>
            <person name="Findlay W."/>
            <person name="Havenga M."/>
            <person name="Kolarik M."/>
            <person name="Menzies J.G."/>
            <person name="Naidoo K."/>
            <person name="Pochopski O."/>
            <person name="Shoukouhi P."/>
            <person name="Santana Q.C."/>
            <person name="Seifert K.A."/>
            <person name="Soal N."/>
            <person name="Steenkamp E.T."/>
            <person name="Tatham C.T."/>
            <person name="van der Nest M.A."/>
            <person name="Wingfield M.J."/>
        </authorList>
    </citation>
    <scope>NUCLEOTIDE SEQUENCE [LARGE SCALE GENOMIC DNA]</scope>
    <source>
        <strain evidence="1">CMW44962</strain>
    </source>
</reference>
<comment type="caution">
    <text evidence="1">The sequence shown here is derived from an EMBL/GenBank/DDBJ whole genome shotgun (WGS) entry which is preliminary data.</text>
</comment>
<evidence type="ECO:0000313" key="1">
    <source>
        <dbReference type="EMBL" id="KAH9818961.1"/>
    </source>
</evidence>
<proteinExistence type="predicted"/>
<dbReference type="GO" id="GO:0016705">
    <property type="term" value="F:oxidoreductase activity, acting on paired donors, with incorporation or reduction of molecular oxygen"/>
    <property type="evidence" value="ECO:0007669"/>
    <property type="project" value="InterPro"/>
</dbReference>
<dbReference type="Proteomes" id="UP001138500">
    <property type="component" value="Unassembled WGS sequence"/>
</dbReference>
<protein>
    <submittedName>
        <fullName evidence="1">Cytochrome-P450</fullName>
    </submittedName>
</protein>
<dbReference type="EMBL" id="RIBY02002338">
    <property type="protein sequence ID" value="KAH9818961.1"/>
    <property type="molecule type" value="Genomic_DNA"/>
</dbReference>
<dbReference type="AlphaFoldDB" id="A0A9W7SK38"/>
<dbReference type="InterPro" id="IPR036396">
    <property type="entry name" value="Cyt_P450_sf"/>
</dbReference>
<dbReference type="PANTHER" id="PTHR24305:SF168">
    <property type="entry name" value="P450, PUTATIVE (EUROFUNG)-RELATED"/>
    <property type="match status" value="1"/>
</dbReference>
<gene>
    <name evidence="1" type="ORF">Tdes44962_MAKER10343</name>
</gene>
<keyword evidence="2" id="KW-1185">Reference proteome</keyword>
<reference evidence="1 2" key="2">
    <citation type="journal article" date="2021" name="Curr. Genet.">
        <title>Genetic response to nitrogen starvation in the aggressive Eucalyptus foliar pathogen Teratosphaeria destructans.</title>
        <authorList>
            <person name="Havenga M."/>
            <person name="Wingfield B.D."/>
            <person name="Wingfield M.J."/>
            <person name="Dreyer L.L."/>
            <person name="Roets F."/>
            <person name="Aylward J."/>
        </authorList>
    </citation>
    <scope>NUCLEOTIDE SEQUENCE [LARGE SCALE GENOMIC DNA]</scope>
    <source>
        <strain evidence="1">CMW44962</strain>
    </source>
</reference>
<evidence type="ECO:0000313" key="2">
    <source>
        <dbReference type="Proteomes" id="UP001138500"/>
    </source>
</evidence>
<dbReference type="Gene3D" id="1.10.630.10">
    <property type="entry name" value="Cytochrome P450"/>
    <property type="match status" value="1"/>
</dbReference>
<name>A0A9W7SK38_9PEZI</name>
<dbReference type="SUPFAM" id="SSF48264">
    <property type="entry name" value="Cytochrome P450"/>
    <property type="match status" value="1"/>
</dbReference>
<dbReference type="GO" id="GO:0004497">
    <property type="term" value="F:monooxygenase activity"/>
    <property type="evidence" value="ECO:0007669"/>
    <property type="project" value="InterPro"/>
</dbReference>
<dbReference type="InterPro" id="IPR050121">
    <property type="entry name" value="Cytochrome_P450_monoxygenase"/>
</dbReference>
<organism evidence="1 2">
    <name type="scientific">Teratosphaeria destructans</name>
    <dbReference type="NCBI Taxonomy" id="418781"/>
    <lineage>
        <taxon>Eukaryota</taxon>
        <taxon>Fungi</taxon>
        <taxon>Dikarya</taxon>
        <taxon>Ascomycota</taxon>
        <taxon>Pezizomycotina</taxon>
        <taxon>Dothideomycetes</taxon>
        <taxon>Dothideomycetidae</taxon>
        <taxon>Mycosphaerellales</taxon>
        <taxon>Teratosphaeriaceae</taxon>
        <taxon>Teratosphaeria</taxon>
    </lineage>
</organism>
<sequence>MPTIMGPLVLPLALLLLSYIAIGTIVNHRRLRQFKGPPLAGLSRAWMFWKATKSTLYQAEIDGIKRYGSPCRIGPDLLITDDPDVVRHLNAPGSKWSRSSWYDGVRMDPRQDTVFSTRDEKLHADLKGKEVGAYYGRDIDTLEPDMDARITDLLHLLRDHYSHVAMDFAKVADYFTLDVLSTVAFGKPFGFMAENADKWGYGKHTSEFMALLELQVNHASVRWLLQSPPMQWLAAPKPTDRSGLG</sequence>
<feature type="non-terminal residue" evidence="1">
    <location>
        <position position="245"/>
    </location>
</feature>
<dbReference type="GO" id="GO:0005506">
    <property type="term" value="F:iron ion binding"/>
    <property type="evidence" value="ECO:0007669"/>
    <property type="project" value="InterPro"/>
</dbReference>
<dbReference type="GO" id="GO:0020037">
    <property type="term" value="F:heme binding"/>
    <property type="evidence" value="ECO:0007669"/>
    <property type="project" value="InterPro"/>
</dbReference>
<dbReference type="OrthoDB" id="3934656at2759"/>